<dbReference type="RefSeq" id="WP_073030544.1">
    <property type="nucleotide sequence ID" value="NZ_FQXJ01000010.1"/>
</dbReference>
<name>A0A1M5Z6S9_9FIRM</name>
<dbReference type="Pfam" id="PF12833">
    <property type="entry name" value="HTH_18"/>
    <property type="match status" value="1"/>
</dbReference>
<accession>A0A1M5Z6S9</accession>
<evidence type="ECO:0000256" key="3">
    <source>
        <dbReference type="ARBA" id="ARBA00023163"/>
    </source>
</evidence>
<dbReference type="Pfam" id="PF10114">
    <property type="entry name" value="PocR"/>
    <property type="match status" value="1"/>
</dbReference>
<dbReference type="InterPro" id="IPR020449">
    <property type="entry name" value="Tscrpt_reg_AraC-type_HTH"/>
</dbReference>
<dbReference type="OrthoDB" id="1410840at2"/>
<keyword evidence="6" id="KW-1185">Reference proteome</keyword>
<dbReference type="PANTHER" id="PTHR43280">
    <property type="entry name" value="ARAC-FAMILY TRANSCRIPTIONAL REGULATOR"/>
    <property type="match status" value="1"/>
</dbReference>
<evidence type="ECO:0000256" key="1">
    <source>
        <dbReference type="ARBA" id="ARBA00023015"/>
    </source>
</evidence>
<evidence type="ECO:0000313" key="6">
    <source>
        <dbReference type="Proteomes" id="UP000183954"/>
    </source>
</evidence>
<dbReference type="AlphaFoldDB" id="A0A1M5Z6S9"/>
<feature type="domain" description="HTH araC/xylS-type" evidence="4">
    <location>
        <begin position="324"/>
        <end position="422"/>
    </location>
</feature>
<keyword evidence="2" id="KW-0238">DNA-binding</keyword>
<dbReference type="PANTHER" id="PTHR43280:SF10">
    <property type="entry name" value="REGULATORY PROTEIN POCR"/>
    <property type="match status" value="1"/>
</dbReference>
<evidence type="ECO:0000259" key="4">
    <source>
        <dbReference type="PROSITE" id="PS01124"/>
    </source>
</evidence>
<dbReference type="InterPro" id="IPR018771">
    <property type="entry name" value="PocR_dom"/>
</dbReference>
<evidence type="ECO:0000313" key="5">
    <source>
        <dbReference type="EMBL" id="SHI19901.1"/>
    </source>
</evidence>
<dbReference type="SMART" id="SM00342">
    <property type="entry name" value="HTH_ARAC"/>
    <property type="match status" value="1"/>
</dbReference>
<dbReference type="GO" id="GO:0043565">
    <property type="term" value="F:sequence-specific DNA binding"/>
    <property type="evidence" value="ECO:0007669"/>
    <property type="project" value="InterPro"/>
</dbReference>
<keyword evidence="1" id="KW-0805">Transcription regulation</keyword>
<dbReference type="GO" id="GO:0003700">
    <property type="term" value="F:DNA-binding transcription factor activity"/>
    <property type="evidence" value="ECO:0007669"/>
    <property type="project" value="InterPro"/>
</dbReference>
<gene>
    <name evidence="5" type="ORF">SAMN02746098_03018</name>
</gene>
<sequence>MPKRNIESFLDPQYLEEILASFSKATGLHIEAVNRKGETLAILGNKSRSDFCQFIRSHSKGEKKCLDSYKEATLESAKWNEPYFFRCHAGLIIWAVPIIVDSVFLGSIICGQVLLWKPDEFFLQQLKKSNSKNMDFDTLQQKVKELPISSPEQSQAAADMLFVVVNHLVKRNIHTMEEENAYHLERLQIKADLENRKKKNAAEFTDYGTYLKNERRFLSYIRLGDKTRAESTLKNLLTDLLTKTAGDKATIKIRVLELASLSSRAAVEGGADAEQVMVKLQDFNNEINSIERIEEFFFKVHKVIGEFLDGIFKLADKKHLSLVNNARNFIMENYHKPLTLKATADHLFISPSHLSRLFRLELDCTFNDYLTRVRVEKAVELMKKPEFSVEQVSKAIGFKSQSYFAEVFRKYIGVTPLIYKNSLF</sequence>
<organism evidence="5 6">
    <name type="scientific">Desulfosporosinus lacus DSM 15449</name>
    <dbReference type="NCBI Taxonomy" id="1121420"/>
    <lineage>
        <taxon>Bacteria</taxon>
        <taxon>Bacillati</taxon>
        <taxon>Bacillota</taxon>
        <taxon>Clostridia</taxon>
        <taxon>Eubacteriales</taxon>
        <taxon>Desulfitobacteriaceae</taxon>
        <taxon>Desulfosporosinus</taxon>
    </lineage>
</organism>
<dbReference type="PROSITE" id="PS01124">
    <property type="entry name" value="HTH_ARAC_FAMILY_2"/>
    <property type="match status" value="1"/>
</dbReference>
<dbReference type="SUPFAM" id="SSF46689">
    <property type="entry name" value="Homeodomain-like"/>
    <property type="match status" value="2"/>
</dbReference>
<dbReference type="InterPro" id="IPR018060">
    <property type="entry name" value="HTH_AraC"/>
</dbReference>
<protein>
    <submittedName>
        <fullName evidence="5">Transcriptional regulator, AraC family</fullName>
    </submittedName>
</protein>
<dbReference type="InterPro" id="IPR009057">
    <property type="entry name" value="Homeodomain-like_sf"/>
</dbReference>
<proteinExistence type="predicted"/>
<dbReference type="STRING" id="1121420.SAMN02746098_03018"/>
<reference evidence="6" key="1">
    <citation type="submission" date="2016-11" db="EMBL/GenBank/DDBJ databases">
        <authorList>
            <person name="Varghese N."/>
            <person name="Submissions S."/>
        </authorList>
    </citation>
    <scope>NUCLEOTIDE SEQUENCE [LARGE SCALE GENOMIC DNA]</scope>
    <source>
        <strain evidence="6">DSM 15449</strain>
    </source>
</reference>
<dbReference type="Proteomes" id="UP000183954">
    <property type="component" value="Unassembled WGS sequence"/>
</dbReference>
<evidence type="ECO:0000256" key="2">
    <source>
        <dbReference type="ARBA" id="ARBA00023125"/>
    </source>
</evidence>
<dbReference type="EMBL" id="FQXJ01000010">
    <property type="protein sequence ID" value="SHI19901.1"/>
    <property type="molecule type" value="Genomic_DNA"/>
</dbReference>
<keyword evidence="3" id="KW-0804">Transcription</keyword>
<dbReference type="Gene3D" id="1.10.10.60">
    <property type="entry name" value="Homeodomain-like"/>
    <property type="match status" value="2"/>
</dbReference>
<dbReference type="PRINTS" id="PR00032">
    <property type="entry name" value="HTHARAC"/>
</dbReference>